<sequence>MSSNLFAAVKPTCVALLGSSGLTPSTIPTCLRHLNDLISILSSHSSDLPELSPSLVSYIFFPLSSILQRNSPPVIPDQILEKLFIVLGYLSESWWWHCEVAIWEQIFVLCGSVLGGMANKGKGKERDDEVKEAAAQCLYILLHERDVGSLSPMKSRQARDRLAHFQSYARSPHFTPILGQTLSATISNSESRSPSLQKSSLSVLRVLLEIYASDEVFPMVLPGVISSMSKVALGSKIEKQWAYGETVAATLQIMQTAIVKTVGDDICIAEGALKPVDDLESLAELVTPSATEPGDAKKPGLQSKTTRTSSWLKGTTSQLHIALNSLHSLTNHPNPVALRALATFSRHVLEATPKTLPQTQPLLLAFLLSLSNSSFDSVSAQAQSHLLFLLSGEYQPHAILLQTLMRLTSEYLSSLPRLISIQEETKVQHVSGLMEAVCKLAASDDAPPTTSSAIAKGIGKLLGPTGGIEKWGWSLLSVFEFSEAPLTVVQTSAERLMLENNPDTPQTTVFPSLQLKSLSMATLQAVERMFRALGKAAGETCLYSIEWFIGIGKGGTGKNAVAAMWCACRLLEGLAGIDLFSEESINHMKPQSTKRLDKLARSLARTLPELWDRVADGPEAPLPSTNAVQDLSDTSLIERKTGIHQLHENLKIIRSTPVAMNENTNQPFNHHALTLQTITVCVGILQSRSSSLFIHILYPVLHSLVSQVPFLASTAFASLQFMTIATSYASPANLLLSNFDYALDAISRRLTRRWLDVDATQVLVLLVRLVGSDVVEKAGDVVEECFDRLDEFHGYDVLVEGLVNVLVEVTKVLRSDSSLEVKPEKEAAFSAYARLSDLTSFFEWYRKRKETPAEAEEEVEDYGPAPRRAWGEPKEEVDEEKEMETMANAANPSEETPPTPTQALTQQMVSRSLYFLTHGSPVIRARILTLLASSVPNLPSSALMPAIHSAWPFILNRLDDQETFVVSAAASLIEALSTYNGEFMFRRIWDDVWPKFKVLLTKLQTGDSTSALIQRGEGAIGTESSYTYSHRLYRSLLNTMAAALEDVRLHERSFWDVLVLFRRFLSRSANPELQQTARRLYSAANSQNADAVWLVLTATYTRDHPVMGFIFNKEWDIVDNVKSILSISAAE</sequence>
<feature type="region of interest" description="Disordered" evidence="1">
    <location>
        <begin position="853"/>
        <end position="902"/>
    </location>
</feature>
<comment type="caution">
    <text evidence="4">The sequence shown here is derived from an EMBL/GenBank/DDBJ whole genome shotgun (WGS) entry which is preliminary data.</text>
</comment>
<dbReference type="Pfam" id="PF24181">
    <property type="entry name" value="TPR_TTI1_C"/>
    <property type="match status" value="1"/>
</dbReference>
<proteinExistence type="predicted"/>
<dbReference type="InterPro" id="IPR057567">
    <property type="entry name" value="TPR_TTI1_C"/>
</dbReference>
<dbReference type="InterPro" id="IPR057566">
    <property type="entry name" value="TPR_TTI1_N"/>
</dbReference>
<evidence type="ECO:0000259" key="3">
    <source>
        <dbReference type="Pfam" id="PF24181"/>
    </source>
</evidence>
<organism evidence="4 5">
    <name type="scientific">Leucocoprinus birnbaumii</name>
    <dbReference type="NCBI Taxonomy" id="56174"/>
    <lineage>
        <taxon>Eukaryota</taxon>
        <taxon>Fungi</taxon>
        <taxon>Dikarya</taxon>
        <taxon>Basidiomycota</taxon>
        <taxon>Agaricomycotina</taxon>
        <taxon>Agaricomycetes</taxon>
        <taxon>Agaricomycetidae</taxon>
        <taxon>Agaricales</taxon>
        <taxon>Agaricineae</taxon>
        <taxon>Agaricaceae</taxon>
        <taxon>Leucocoprinus</taxon>
    </lineage>
</organism>
<evidence type="ECO:0000259" key="2">
    <source>
        <dbReference type="Pfam" id="PF24173"/>
    </source>
</evidence>
<dbReference type="Proteomes" id="UP001213000">
    <property type="component" value="Unassembled WGS sequence"/>
</dbReference>
<dbReference type="GO" id="GO:0005737">
    <property type="term" value="C:cytoplasm"/>
    <property type="evidence" value="ECO:0007669"/>
    <property type="project" value="TreeGrafter"/>
</dbReference>
<dbReference type="Pfam" id="PF24173">
    <property type="entry name" value="TPR_TTI1_N"/>
    <property type="match status" value="1"/>
</dbReference>
<dbReference type="InterPro" id="IPR016024">
    <property type="entry name" value="ARM-type_fold"/>
</dbReference>
<dbReference type="InterPro" id="IPR011989">
    <property type="entry name" value="ARM-like"/>
</dbReference>
<keyword evidence="5" id="KW-1185">Reference proteome</keyword>
<evidence type="ECO:0000313" key="5">
    <source>
        <dbReference type="Proteomes" id="UP001213000"/>
    </source>
</evidence>
<evidence type="ECO:0000313" key="4">
    <source>
        <dbReference type="EMBL" id="KAJ3564578.1"/>
    </source>
</evidence>
<feature type="domain" description="TTI1 N-terminal TPR" evidence="2">
    <location>
        <begin position="6"/>
        <end position="373"/>
    </location>
</feature>
<reference evidence="4" key="1">
    <citation type="submission" date="2022-07" db="EMBL/GenBank/DDBJ databases">
        <title>Genome Sequence of Leucocoprinus birnbaumii.</title>
        <authorList>
            <person name="Buettner E."/>
        </authorList>
    </citation>
    <scope>NUCLEOTIDE SEQUENCE</scope>
    <source>
        <strain evidence="4">VT141</strain>
    </source>
</reference>
<dbReference type="PANTHER" id="PTHR18460">
    <property type="entry name" value="TEL2 INTERACTING PROTEIN 1 TTI1 FAMILY MEMBER"/>
    <property type="match status" value="1"/>
</dbReference>
<gene>
    <name evidence="4" type="ORF">NP233_g8207</name>
</gene>
<dbReference type="Gene3D" id="1.25.10.10">
    <property type="entry name" value="Leucine-rich Repeat Variant"/>
    <property type="match status" value="1"/>
</dbReference>
<dbReference type="AlphaFoldDB" id="A0AAD5VMS1"/>
<dbReference type="EMBL" id="JANIEX010000650">
    <property type="protein sequence ID" value="KAJ3564578.1"/>
    <property type="molecule type" value="Genomic_DNA"/>
</dbReference>
<dbReference type="SUPFAM" id="SSF48371">
    <property type="entry name" value="ARM repeat"/>
    <property type="match status" value="1"/>
</dbReference>
<dbReference type="PANTHER" id="PTHR18460:SF3">
    <property type="entry name" value="TELO2-INTERACTING PROTEIN 1 HOMOLOG"/>
    <property type="match status" value="1"/>
</dbReference>
<feature type="domain" description="TTI1 C-terminal TPR" evidence="3">
    <location>
        <begin position="805"/>
        <end position="1093"/>
    </location>
</feature>
<dbReference type="InterPro" id="IPR049362">
    <property type="entry name" value="TTI1_rpt"/>
</dbReference>
<name>A0AAD5VMS1_9AGAR</name>
<dbReference type="Pfam" id="PF21547">
    <property type="entry name" value="TTI1"/>
    <property type="match status" value="1"/>
</dbReference>
<evidence type="ECO:0008006" key="6">
    <source>
        <dbReference type="Google" id="ProtNLM"/>
    </source>
</evidence>
<protein>
    <recommendedName>
        <fullName evidence="6">TEL2-interacting protein 1</fullName>
    </recommendedName>
</protein>
<dbReference type="InterPro" id="IPR052587">
    <property type="entry name" value="TELO2-interacting_protein_1"/>
</dbReference>
<feature type="region of interest" description="Disordered" evidence="1">
    <location>
        <begin position="287"/>
        <end position="307"/>
    </location>
</feature>
<accession>A0AAD5VMS1</accession>
<evidence type="ECO:0000256" key="1">
    <source>
        <dbReference type="SAM" id="MobiDB-lite"/>
    </source>
</evidence>